<dbReference type="Proteomes" id="UP000037510">
    <property type="component" value="Unassembled WGS sequence"/>
</dbReference>
<reference evidence="1 2" key="1">
    <citation type="journal article" date="2015" name="Genome Biol. Evol.">
        <title>The genome of winter moth (Operophtera brumata) provides a genomic perspective on sexual dimorphism and phenology.</title>
        <authorList>
            <person name="Derks M.F."/>
            <person name="Smit S."/>
            <person name="Salis L."/>
            <person name="Schijlen E."/>
            <person name="Bossers A."/>
            <person name="Mateman C."/>
            <person name="Pijl A.S."/>
            <person name="de Ridder D."/>
            <person name="Groenen M.A."/>
            <person name="Visser M.E."/>
            <person name="Megens H.J."/>
        </authorList>
    </citation>
    <scope>NUCLEOTIDE SEQUENCE [LARGE SCALE GENOMIC DNA]</scope>
    <source>
        <strain evidence="1">WM2013NL</strain>
        <tissue evidence="1">Head and thorax</tissue>
    </source>
</reference>
<comment type="caution">
    <text evidence="1">The sequence shown here is derived from an EMBL/GenBank/DDBJ whole genome shotgun (WGS) entry which is preliminary data.</text>
</comment>
<dbReference type="AlphaFoldDB" id="A0A0L7KVT6"/>
<organism evidence="1 2">
    <name type="scientific">Operophtera brumata</name>
    <name type="common">Winter moth</name>
    <name type="synonym">Phalaena brumata</name>
    <dbReference type="NCBI Taxonomy" id="104452"/>
    <lineage>
        <taxon>Eukaryota</taxon>
        <taxon>Metazoa</taxon>
        <taxon>Ecdysozoa</taxon>
        <taxon>Arthropoda</taxon>
        <taxon>Hexapoda</taxon>
        <taxon>Insecta</taxon>
        <taxon>Pterygota</taxon>
        <taxon>Neoptera</taxon>
        <taxon>Endopterygota</taxon>
        <taxon>Lepidoptera</taxon>
        <taxon>Glossata</taxon>
        <taxon>Ditrysia</taxon>
        <taxon>Geometroidea</taxon>
        <taxon>Geometridae</taxon>
        <taxon>Larentiinae</taxon>
        <taxon>Operophtera</taxon>
    </lineage>
</organism>
<accession>A0A0L7KVT6</accession>
<proteinExistence type="predicted"/>
<protein>
    <submittedName>
        <fullName evidence="1">ATP-dependent DNA helicase RecQ</fullName>
    </submittedName>
</protein>
<keyword evidence="1" id="KW-0347">Helicase</keyword>
<keyword evidence="1" id="KW-0067">ATP-binding</keyword>
<keyword evidence="1" id="KW-0547">Nucleotide-binding</keyword>
<gene>
    <name evidence="1" type="ORF">OBRU01_20229</name>
</gene>
<evidence type="ECO:0000313" key="2">
    <source>
        <dbReference type="Proteomes" id="UP000037510"/>
    </source>
</evidence>
<evidence type="ECO:0000313" key="1">
    <source>
        <dbReference type="EMBL" id="KOB67176.1"/>
    </source>
</evidence>
<sequence length="82" mass="9249">MQAARDGRPSDAWREKDLSSIKESYHDLEIKVTNYSKELPKIEGQIDILGALANTIECRDYGLIPKTHSSMPNVGVHRNNLI</sequence>
<keyword evidence="1" id="KW-0378">Hydrolase</keyword>
<dbReference type="GO" id="GO:0004386">
    <property type="term" value="F:helicase activity"/>
    <property type="evidence" value="ECO:0007669"/>
    <property type="project" value="UniProtKB-KW"/>
</dbReference>
<name>A0A0L7KVT6_OPEBR</name>
<dbReference type="EMBL" id="JTDY01005267">
    <property type="protein sequence ID" value="KOB67176.1"/>
    <property type="molecule type" value="Genomic_DNA"/>
</dbReference>
<keyword evidence="2" id="KW-1185">Reference proteome</keyword>